<proteinExistence type="predicted"/>
<evidence type="ECO:0008006" key="3">
    <source>
        <dbReference type="Google" id="ProtNLM"/>
    </source>
</evidence>
<dbReference type="AlphaFoldDB" id="A0AAW2GGD6"/>
<protein>
    <recommendedName>
        <fullName evidence="3">Secreted protein</fullName>
    </recommendedName>
</protein>
<comment type="caution">
    <text evidence="1">The sequence shown here is derived from an EMBL/GenBank/DDBJ whole genome shotgun (WGS) entry which is preliminary data.</text>
</comment>
<evidence type="ECO:0000313" key="2">
    <source>
        <dbReference type="Proteomes" id="UP001430953"/>
    </source>
</evidence>
<sequence length="107" mass="12736">MCVRACVRACVRVHLRGWKCSPRELRPLLSARSCLSRSERFWPLGNKLVVATTQQRDHLRVNRRCAHTRAPVHNPNDKHMHAHVFEERKQSRQYRCTMVICYQICQR</sequence>
<accession>A0AAW2GGD6</accession>
<organism evidence="1 2">
    <name type="scientific">Cardiocondyla obscurior</name>
    <dbReference type="NCBI Taxonomy" id="286306"/>
    <lineage>
        <taxon>Eukaryota</taxon>
        <taxon>Metazoa</taxon>
        <taxon>Ecdysozoa</taxon>
        <taxon>Arthropoda</taxon>
        <taxon>Hexapoda</taxon>
        <taxon>Insecta</taxon>
        <taxon>Pterygota</taxon>
        <taxon>Neoptera</taxon>
        <taxon>Endopterygota</taxon>
        <taxon>Hymenoptera</taxon>
        <taxon>Apocrita</taxon>
        <taxon>Aculeata</taxon>
        <taxon>Formicoidea</taxon>
        <taxon>Formicidae</taxon>
        <taxon>Myrmicinae</taxon>
        <taxon>Cardiocondyla</taxon>
    </lineage>
</organism>
<name>A0AAW2GGD6_9HYME</name>
<dbReference type="Proteomes" id="UP001430953">
    <property type="component" value="Unassembled WGS sequence"/>
</dbReference>
<dbReference type="EMBL" id="JADYXP020000004">
    <property type="protein sequence ID" value="KAL0127296.1"/>
    <property type="molecule type" value="Genomic_DNA"/>
</dbReference>
<keyword evidence="2" id="KW-1185">Reference proteome</keyword>
<gene>
    <name evidence="1" type="ORF">PUN28_005522</name>
</gene>
<reference evidence="1 2" key="1">
    <citation type="submission" date="2023-03" db="EMBL/GenBank/DDBJ databases">
        <title>High recombination rates correlate with genetic variation in Cardiocondyla obscurior ants.</title>
        <authorList>
            <person name="Errbii M."/>
        </authorList>
    </citation>
    <scope>NUCLEOTIDE SEQUENCE [LARGE SCALE GENOMIC DNA]</scope>
    <source>
        <strain evidence="1">Alpha-2009</strain>
        <tissue evidence="1">Whole body</tissue>
    </source>
</reference>
<evidence type="ECO:0000313" key="1">
    <source>
        <dbReference type="EMBL" id="KAL0127296.1"/>
    </source>
</evidence>